<gene>
    <name evidence="2" type="ORF">DW070_08545</name>
</gene>
<dbReference type="Gene3D" id="3.90.79.10">
    <property type="entry name" value="Nucleoside Triphosphate Pyrophosphohydrolase"/>
    <property type="match status" value="1"/>
</dbReference>
<dbReference type="InterPro" id="IPR015797">
    <property type="entry name" value="NUDIX_hydrolase-like_dom_sf"/>
</dbReference>
<comment type="caution">
    <text evidence="2">The sequence shown here is derived from an EMBL/GenBank/DDBJ whole genome shotgun (WGS) entry which is preliminary data.</text>
</comment>
<organism evidence="2 3">
    <name type="scientific">Coprococcus catus</name>
    <dbReference type="NCBI Taxonomy" id="116085"/>
    <lineage>
        <taxon>Bacteria</taxon>
        <taxon>Bacillati</taxon>
        <taxon>Bacillota</taxon>
        <taxon>Clostridia</taxon>
        <taxon>Lachnospirales</taxon>
        <taxon>Lachnospiraceae</taxon>
        <taxon>Coprococcus</taxon>
    </lineage>
</organism>
<dbReference type="AlphaFoldDB" id="A0A3E2TNF6"/>
<dbReference type="SUPFAM" id="SSF55811">
    <property type="entry name" value="Nudix"/>
    <property type="match status" value="1"/>
</dbReference>
<dbReference type="Proteomes" id="UP000260773">
    <property type="component" value="Unassembled WGS sequence"/>
</dbReference>
<dbReference type="InterPro" id="IPR000086">
    <property type="entry name" value="NUDIX_hydrolase_dom"/>
</dbReference>
<sequence>MYRGDDILKIYDQDLNNIGRATREEVHTQGLLHQVAHVWMFQPKEDDTYIMIQKRALDRELYPGKYDLIQTTHFDPDESYEEAIVDSLQYYRGLKKSKEDIIHVGSTHQQIDVGDYHDNALVQVFAIFTAKALFIMPDTEEIVKVRFEDFRQLIHGKQNTIKLYSLDDVYLKESSADEWWLRKDEFVDVVEPYIDSRIEEL</sequence>
<dbReference type="CDD" id="cd04692">
    <property type="entry name" value="NUDIX_Hydrolase"/>
    <property type="match status" value="1"/>
</dbReference>
<accession>A0A3E2TNF6</accession>
<dbReference type="PROSITE" id="PS51462">
    <property type="entry name" value="NUDIX"/>
    <property type="match status" value="1"/>
</dbReference>
<dbReference type="RefSeq" id="WP_117528334.1">
    <property type="nucleotide sequence ID" value="NZ_JAQENQ010000007.1"/>
</dbReference>
<evidence type="ECO:0000313" key="2">
    <source>
        <dbReference type="EMBL" id="RGB79857.1"/>
    </source>
</evidence>
<feature type="domain" description="Nudix hydrolase" evidence="1">
    <location>
        <begin position="31"/>
        <end position="170"/>
    </location>
</feature>
<protein>
    <recommendedName>
        <fullName evidence="1">Nudix hydrolase domain-containing protein</fullName>
    </recommendedName>
</protein>
<reference evidence="2 3" key="1">
    <citation type="submission" date="2018-08" db="EMBL/GenBank/DDBJ databases">
        <title>A genome reference for cultivated species of the human gut microbiota.</title>
        <authorList>
            <person name="Zou Y."/>
            <person name="Xue W."/>
            <person name="Luo G."/>
        </authorList>
    </citation>
    <scope>NUCLEOTIDE SEQUENCE [LARGE SCALE GENOMIC DNA]</scope>
    <source>
        <strain evidence="2 3">AF45-17</strain>
    </source>
</reference>
<evidence type="ECO:0000313" key="3">
    <source>
        <dbReference type="Proteomes" id="UP000260773"/>
    </source>
</evidence>
<evidence type="ECO:0000259" key="1">
    <source>
        <dbReference type="PROSITE" id="PS51462"/>
    </source>
</evidence>
<proteinExistence type="predicted"/>
<dbReference type="EMBL" id="QVEP01000017">
    <property type="protein sequence ID" value="RGB79857.1"/>
    <property type="molecule type" value="Genomic_DNA"/>
</dbReference>
<name>A0A3E2TNF6_9FIRM</name>